<comment type="caution">
    <text evidence="2">The sequence shown here is derived from an EMBL/GenBank/DDBJ whole genome shotgun (WGS) entry which is preliminary data.</text>
</comment>
<sequence>MNIIKSNSIINENYIWTIYILIIFHFLLVQAEITLNEANCNKNINIIECSEEICTKDTYVFYKNEGYYCVDAKTLKLIEENGYYIDSSINNNGKLTHLIKRWTDIDGEVIFESLNGKDGYYINAGSDRHSYGLILCHSKKGCITGYVSNFGYYIPENEMGIILCSENTKCKLQKEVSNYYINAGYQRKKYPLIYCSNGKCEGSVQVDGYYLMHIHSTLIKCVNHQCGIILARIGYYLNAENKKYNIMCIRFNANISCGRRLANPGIYISAVPDVLLNCMSEYCQEDELHDGIYRASTTYDLVLNGSQRDNSNTRTMYNLISCKNNICKELSSLELRNFPICSYFNNICFYQPLQSSEKNTKNYLSPGEYCTNDNHSILFLVTGIVPLKEDSNLMNLPNEKIV</sequence>
<dbReference type="OrthoDB" id="10427168at2759"/>
<proteinExistence type="predicted"/>
<accession>A0A1Y2E757</accession>
<feature type="transmembrane region" description="Helical" evidence="1">
    <location>
        <begin position="12"/>
        <end position="31"/>
    </location>
</feature>
<dbReference type="Proteomes" id="UP000193920">
    <property type="component" value="Unassembled WGS sequence"/>
</dbReference>
<evidence type="ECO:0000313" key="2">
    <source>
        <dbReference type="EMBL" id="ORY66705.1"/>
    </source>
</evidence>
<reference evidence="2 3" key="1">
    <citation type="submission" date="2016-08" db="EMBL/GenBank/DDBJ databases">
        <title>A Parts List for Fungal Cellulosomes Revealed by Comparative Genomics.</title>
        <authorList>
            <consortium name="DOE Joint Genome Institute"/>
            <person name="Haitjema C.H."/>
            <person name="Gilmore S.P."/>
            <person name="Henske J.K."/>
            <person name="Solomon K.V."/>
            <person name="De Groot R."/>
            <person name="Kuo A."/>
            <person name="Mondo S.J."/>
            <person name="Salamov A.A."/>
            <person name="Labutti K."/>
            <person name="Zhao Z."/>
            <person name="Chiniquy J."/>
            <person name="Barry K."/>
            <person name="Brewer H.M."/>
            <person name="Purvine S.O."/>
            <person name="Wright A.T."/>
            <person name="Boxma B."/>
            <person name="Van Alen T."/>
            <person name="Hackstein J.H."/>
            <person name="Baker S.E."/>
            <person name="Grigoriev I.V."/>
            <person name="O'Malley M.A."/>
        </authorList>
    </citation>
    <scope>NUCLEOTIDE SEQUENCE [LARGE SCALE GENOMIC DNA]</scope>
    <source>
        <strain evidence="2 3">G1</strain>
    </source>
</reference>
<evidence type="ECO:0000256" key="1">
    <source>
        <dbReference type="SAM" id="Phobius"/>
    </source>
</evidence>
<dbReference type="AlphaFoldDB" id="A0A1Y2E757"/>
<name>A0A1Y2E757_9FUNG</name>
<keyword evidence="1" id="KW-0472">Membrane</keyword>
<keyword evidence="1" id="KW-1133">Transmembrane helix</keyword>
<gene>
    <name evidence="2" type="ORF">LY90DRAFT_504747</name>
</gene>
<keyword evidence="3" id="KW-1185">Reference proteome</keyword>
<organism evidence="2 3">
    <name type="scientific">Neocallimastix californiae</name>
    <dbReference type="NCBI Taxonomy" id="1754190"/>
    <lineage>
        <taxon>Eukaryota</taxon>
        <taxon>Fungi</taxon>
        <taxon>Fungi incertae sedis</taxon>
        <taxon>Chytridiomycota</taxon>
        <taxon>Chytridiomycota incertae sedis</taxon>
        <taxon>Neocallimastigomycetes</taxon>
        <taxon>Neocallimastigales</taxon>
        <taxon>Neocallimastigaceae</taxon>
        <taxon>Neocallimastix</taxon>
    </lineage>
</organism>
<dbReference type="EMBL" id="MCOG01000050">
    <property type="protein sequence ID" value="ORY66705.1"/>
    <property type="molecule type" value="Genomic_DNA"/>
</dbReference>
<keyword evidence="1" id="KW-0812">Transmembrane</keyword>
<evidence type="ECO:0000313" key="3">
    <source>
        <dbReference type="Proteomes" id="UP000193920"/>
    </source>
</evidence>
<protein>
    <submittedName>
        <fullName evidence="2">Uncharacterized protein</fullName>
    </submittedName>
</protein>